<evidence type="ECO:0000313" key="1">
    <source>
        <dbReference type="EMBL" id="KAK6765683.1"/>
    </source>
</evidence>
<dbReference type="Proteomes" id="UP001303046">
    <property type="component" value="Unassembled WGS sequence"/>
</dbReference>
<keyword evidence="2" id="KW-1185">Reference proteome</keyword>
<organism evidence="1 2">
    <name type="scientific">Necator americanus</name>
    <name type="common">Human hookworm</name>
    <dbReference type="NCBI Taxonomy" id="51031"/>
    <lineage>
        <taxon>Eukaryota</taxon>
        <taxon>Metazoa</taxon>
        <taxon>Ecdysozoa</taxon>
        <taxon>Nematoda</taxon>
        <taxon>Chromadorea</taxon>
        <taxon>Rhabditida</taxon>
        <taxon>Rhabditina</taxon>
        <taxon>Rhabditomorpha</taxon>
        <taxon>Strongyloidea</taxon>
        <taxon>Ancylostomatidae</taxon>
        <taxon>Bunostominae</taxon>
        <taxon>Necator</taxon>
    </lineage>
</organism>
<comment type="caution">
    <text evidence="1">The sequence shown here is derived from an EMBL/GenBank/DDBJ whole genome shotgun (WGS) entry which is preliminary data.</text>
</comment>
<dbReference type="EMBL" id="JAVFWL010000006">
    <property type="protein sequence ID" value="KAK6765683.1"/>
    <property type="molecule type" value="Genomic_DNA"/>
</dbReference>
<sequence length="114" mass="13374">MMPGSETWAAPATVTEKLDCVERKLFKRLLGYFEPLVCHKGELYSEVDMVYRRITRGKGLLLPWPSEVVMENRLRVFGHVMRRPSDRLVQDVLKMLADPNWKRSPGRNGRKRKF</sequence>
<gene>
    <name evidence="1" type="primary">Necator_chrX.g25703</name>
    <name evidence="1" type="ORF">RB195_025537</name>
</gene>
<accession>A0ABR1ESS2</accession>
<reference evidence="1 2" key="1">
    <citation type="submission" date="2023-08" db="EMBL/GenBank/DDBJ databases">
        <title>A Necator americanus chromosomal reference genome.</title>
        <authorList>
            <person name="Ilik V."/>
            <person name="Petrzelkova K.J."/>
            <person name="Pardy F."/>
            <person name="Fuh T."/>
            <person name="Niatou-Singa F.S."/>
            <person name="Gouil Q."/>
            <person name="Baker L."/>
            <person name="Ritchie M.E."/>
            <person name="Jex A.R."/>
            <person name="Gazzola D."/>
            <person name="Li H."/>
            <person name="Toshio Fujiwara R."/>
            <person name="Zhan B."/>
            <person name="Aroian R.V."/>
            <person name="Pafco B."/>
            <person name="Schwarz E.M."/>
        </authorList>
    </citation>
    <scope>NUCLEOTIDE SEQUENCE [LARGE SCALE GENOMIC DNA]</scope>
    <source>
        <strain evidence="1 2">Aroian</strain>
        <tissue evidence="1">Whole animal</tissue>
    </source>
</reference>
<name>A0ABR1ESS2_NECAM</name>
<evidence type="ECO:0000313" key="2">
    <source>
        <dbReference type="Proteomes" id="UP001303046"/>
    </source>
</evidence>
<proteinExistence type="predicted"/>
<protein>
    <submittedName>
        <fullName evidence="1">Uncharacterized protein</fullName>
    </submittedName>
</protein>